<keyword evidence="2" id="KW-1185">Reference proteome</keyword>
<dbReference type="GO" id="GO:0046404">
    <property type="term" value="F:ATP-dependent polydeoxyribonucleotide 5'-hydroxyl-kinase activity"/>
    <property type="evidence" value="ECO:0007669"/>
    <property type="project" value="TreeGrafter"/>
</dbReference>
<reference evidence="1" key="2">
    <citation type="submission" date="2022-06" db="UniProtKB">
        <authorList>
            <consortium name="EnsemblMetazoa"/>
        </authorList>
    </citation>
    <scope>IDENTIFICATION</scope>
    <source>
        <strain evidence="1">DF5081</strain>
    </source>
</reference>
<protein>
    <submittedName>
        <fullName evidence="1">Uncharacterized protein</fullName>
    </submittedName>
</protein>
<dbReference type="PANTHER" id="PTHR12083">
    <property type="entry name" value="BIFUNCTIONAL POLYNUCLEOTIDE PHOSPHATASE/KINASE"/>
    <property type="match status" value="1"/>
</dbReference>
<dbReference type="Proteomes" id="UP000005237">
    <property type="component" value="Unassembled WGS sequence"/>
</dbReference>
<evidence type="ECO:0000313" key="1">
    <source>
        <dbReference type="EnsemblMetazoa" id="CJA09876.1"/>
    </source>
</evidence>
<dbReference type="Gene3D" id="3.40.50.300">
    <property type="entry name" value="P-loop containing nucleotide triphosphate hydrolases"/>
    <property type="match status" value="1"/>
</dbReference>
<reference evidence="2" key="1">
    <citation type="submission" date="2010-08" db="EMBL/GenBank/DDBJ databases">
        <authorList>
            <consortium name="Caenorhabditis japonica Sequencing Consortium"/>
            <person name="Wilson R.K."/>
        </authorList>
    </citation>
    <scope>NUCLEOTIDE SEQUENCE [LARGE SCALE GENOMIC DNA]</scope>
    <source>
        <strain evidence="2">DF5081</strain>
    </source>
</reference>
<dbReference type="InterPro" id="IPR027417">
    <property type="entry name" value="P-loop_NTPase"/>
</dbReference>
<dbReference type="PANTHER" id="PTHR12083:SF9">
    <property type="entry name" value="BIFUNCTIONAL POLYNUCLEOTIDE PHOSPHATASE_KINASE"/>
    <property type="match status" value="1"/>
</dbReference>
<dbReference type="GO" id="GO:0006281">
    <property type="term" value="P:DNA repair"/>
    <property type="evidence" value="ECO:0007669"/>
    <property type="project" value="TreeGrafter"/>
</dbReference>
<name>A0A8R1DSZ3_CAEJA</name>
<proteinExistence type="predicted"/>
<dbReference type="GO" id="GO:0046403">
    <property type="term" value="F:polynucleotide 3'-phosphatase activity"/>
    <property type="evidence" value="ECO:0007669"/>
    <property type="project" value="TreeGrafter"/>
</dbReference>
<organism evidence="1 2">
    <name type="scientific">Caenorhabditis japonica</name>
    <dbReference type="NCBI Taxonomy" id="281687"/>
    <lineage>
        <taxon>Eukaryota</taxon>
        <taxon>Metazoa</taxon>
        <taxon>Ecdysozoa</taxon>
        <taxon>Nematoda</taxon>
        <taxon>Chromadorea</taxon>
        <taxon>Rhabditida</taxon>
        <taxon>Rhabditina</taxon>
        <taxon>Rhabditomorpha</taxon>
        <taxon>Rhabditoidea</taxon>
        <taxon>Rhabditidae</taxon>
        <taxon>Peloderinae</taxon>
        <taxon>Caenorhabditis</taxon>
    </lineage>
</organism>
<dbReference type="GO" id="GO:0003690">
    <property type="term" value="F:double-stranded DNA binding"/>
    <property type="evidence" value="ECO:0007669"/>
    <property type="project" value="TreeGrafter"/>
</dbReference>
<dbReference type="EnsemblMetazoa" id="CJA09876.1">
    <property type="protein sequence ID" value="CJA09876.1"/>
    <property type="gene ID" value="WBGene00129080"/>
</dbReference>
<evidence type="ECO:0000313" key="2">
    <source>
        <dbReference type="Proteomes" id="UP000005237"/>
    </source>
</evidence>
<sequence length="73" mass="8777">MNCNLEHAEHNIRFRVLTNESAAEISSMVLRIHRSKFVEPTLEEGFQQIVKVNFRPKFELKEHENLYKMYLIE</sequence>
<dbReference type="AlphaFoldDB" id="A0A8R1DSZ3"/>
<accession>A0A8R1DSZ3</accession>